<evidence type="ECO:0000256" key="1">
    <source>
        <dbReference type="SAM" id="MobiDB-lite"/>
    </source>
</evidence>
<accession>A0A6C0LC50</accession>
<proteinExistence type="predicted"/>
<sequence>MEDKQKEEKKPDNDINHYIKLKLYSIPYVNNKGYRIGNYHIEFDTKNSPLPFSSFDQVDHFLINLFKYAKEVPNKDKNLTTEQFNKKFFKHYKKDVVLFKPIKYKPKPKPQEETQGGRKTKNYRPKKRKSKSIKNRTRKNR</sequence>
<dbReference type="EMBL" id="MN740445">
    <property type="protein sequence ID" value="QHU26832.1"/>
    <property type="molecule type" value="Genomic_DNA"/>
</dbReference>
<feature type="compositionally biased region" description="Basic residues" evidence="1">
    <location>
        <begin position="118"/>
        <end position="141"/>
    </location>
</feature>
<organism evidence="2">
    <name type="scientific">viral metagenome</name>
    <dbReference type="NCBI Taxonomy" id="1070528"/>
    <lineage>
        <taxon>unclassified sequences</taxon>
        <taxon>metagenomes</taxon>
        <taxon>organismal metagenomes</taxon>
    </lineage>
</organism>
<name>A0A6C0LC50_9ZZZZ</name>
<protein>
    <submittedName>
        <fullName evidence="2">Uncharacterized protein</fullName>
    </submittedName>
</protein>
<reference evidence="2" key="1">
    <citation type="journal article" date="2020" name="Nature">
        <title>Giant virus diversity and host interactions through global metagenomics.</title>
        <authorList>
            <person name="Schulz F."/>
            <person name="Roux S."/>
            <person name="Paez-Espino D."/>
            <person name="Jungbluth S."/>
            <person name="Walsh D.A."/>
            <person name="Denef V.J."/>
            <person name="McMahon K.D."/>
            <person name="Konstantinidis K.T."/>
            <person name="Eloe-Fadrosh E.A."/>
            <person name="Kyrpides N.C."/>
            <person name="Woyke T."/>
        </authorList>
    </citation>
    <scope>NUCLEOTIDE SEQUENCE</scope>
    <source>
        <strain evidence="2">GVMAG-M-3300027759-42</strain>
    </source>
</reference>
<dbReference type="AlphaFoldDB" id="A0A6C0LC50"/>
<evidence type="ECO:0000313" key="2">
    <source>
        <dbReference type="EMBL" id="QHU26832.1"/>
    </source>
</evidence>
<feature type="region of interest" description="Disordered" evidence="1">
    <location>
        <begin position="101"/>
        <end position="141"/>
    </location>
</feature>